<dbReference type="eggNOG" id="ENOG5030BNF">
    <property type="taxonomic scope" value="Bacteria"/>
</dbReference>
<evidence type="ECO:0000313" key="3">
    <source>
        <dbReference type="Proteomes" id="UP000051984"/>
    </source>
</evidence>
<evidence type="ECO:0000313" key="2">
    <source>
        <dbReference type="EMBL" id="KRK13425.1"/>
    </source>
</evidence>
<proteinExistence type="predicted"/>
<sequence>MTKNTWYRVALVAIAIVLIAVIYGFMQQHQIANPFLVGGLGLTLGVVLALLLASFWQPHDSQKH</sequence>
<accession>A0A0R1F1J1</accession>
<evidence type="ECO:0000256" key="1">
    <source>
        <dbReference type="SAM" id="Phobius"/>
    </source>
</evidence>
<keyword evidence="1" id="KW-1133">Transmembrane helix</keyword>
<dbReference type="EMBL" id="AZCT01000002">
    <property type="protein sequence ID" value="KRK13425.1"/>
    <property type="molecule type" value="Genomic_DNA"/>
</dbReference>
<dbReference type="PATRIC" id="fig|1423816.3.peg.1715"/>
<keyword evidence="1" id="KW-0472">Membrane</keyword>
<dbReference type="AlphaFoldDB" id="A0A0R1F1J1"/>
<comment type="caution">
    <text evidence="2">The sequence shown here is derived from an EMBL/GenBank/DDBJ whole genome shotgun (WGS) entry which is preliminary data.</text>
</comment>
<organism evidence="2 3">
    <name type="scientific">Lacticaseibacillus zeae DSM 20178 = KCTC 3804</name>
    <dbReference type="NCBI Taxonomy" id="1423816"/>
    <lineage>
        <taxon>Bacteria</taxon>
        <taxon>Bacillati</taxon>
        <taxon>Bacillota</taxon>
        <taxon>Bacilli</taxon>
        <taxon>Lactobacillales</taxon>
        <taxon>Lactobacillaceae</taxon>
        <taxon>Lacticaseibacillus</taxon>
    </lineage>
</organism>
<dbReference type="Proteomes" id="UP000051984">
    <property type="component" value="Unassembled WGS sequence"/>
</dbReference>
<dbReference type="RefSeq" id="WP_010489885.1">
    <property type="nucleotide sequence ID" value="NZ_AZCT01000002.1"/>
</dbReference>
<keyword evidence="1" id="KW-0812">Transmembrane</keyword>
<dbReference type="GeneID" id="93268011"/>
<feature type="transmembrane region" description="Helical" evidence="1">
    <location>
        <begin position="35"/>
        <end position="56"/>
    </location>
</feature>
<protein>
    <submittedName>
        <fullName evidence="2">Uncharacterized protein</fullName>
    </submittedName>
</protein>
<name>A0A0R1F1J1_LACZE</name>
<reference evidence="2 3" key="1">
    <citation type="journal article" date="2015" name="Genome Announc.">
        <title>Expanding the biotechnology potential of lactobacilli through comparative genomics of 213 strains and associated genera.</title>
        <authorList>
            <person name="Sun Z."/>
            <person name="Harris H.M."/>
            <person name="McCann A."/>
            <person name="Guo C."/>
            <person name="Argimon S."/>
            <person name="Zhang W."/>
            <person name="Yang X."/>
            <person name="Jeffery I.B."/>
            <person name="Cooney J.C."/>
            <person name="Kagawa T.F."/>
            <person name="Liu W."/>
            <person name="Song Y."/>
            <person name="Salvetti E."/>
            <person name="Wrobel A."/>
            <person name="Rasinkangas P."/>
            <person name="Parkhill J."/>
            <person name="Rea M.C."/>
            <person name="O'Sullivan O."/>
            <person name="Ritari J."/>
            <person name="Douillard F.P."/>
            <person name="Paul Ross R."/>
            <person name="Yang R."/>
            <person name="Briner A.E."/>
            <person name="Felis G.E."/>
            <person name="de Vos W.M."/>
            <person name="Barrangou R."/>
            <person name="Klaenhammer T.R."/>
            <person name="Caufield P.W."/>
            <person name="Cui Y."/>
            <person name="Zhang H."/>
            <person name="O'Toole P.W."/>
        </authorList>
    </citation>
    <scope>NUCLEOTIDE SEQUENCE [LARGE SCALE GENOMIC DNA]</scope>
    <source>
        <strain evidence="2 3">DSM 20178</strain>
    </source>
</reference>
<gene>
    <name evidence="2" type="ORF">FD51_GL001640</name>
</gene>
<feature type="transmembrane region" description="Helical" evidence="1">
    <location>
        <begin position="6"/>
        <end position="26"/>
    </location>
</feature>